<evidence type="ECO:0000313" key="1">
    <source>
        <dbReference type="EMBL" id="SDM27777.1"/>
    </source>
</evidence>
<dbReference type="Proteomes" id="UP000199476">
    <property type="component" value="Unassembled WGS sequence"/>
</dbReference>
<keyword evidence="2" id="KW-1185">Reference proteome</keyword>
<dbReference type="EMBL" id="FNGO01000024">
    <property type="protein sequence ID" value="SDM27777.1"/>
    <property type="molecule type" value="Genomic_DNA"/>
</dbReference>
<dbReference type="RefSeq" id="WP_089761632.1">
    <property type="nucleotide sequence ID" value="NZ_FNGO01000024.1"/>
</dbReference>
<evidence type="ECO:0000313" key="2">
    <source>
        <dbReference type="Proteomes" id="UP000199476"/>
    </source>
</evidence>
<organism evidence="1 2">
    <name type="scientific">Halarsenatibacter silvermanii</name>
    <dbReference type="NCBI Taxonomy" id="321763"/>
    <lineage>
        <taxon>Bacteria</taxon>
        <taxon>Bacillati</taxon>
        <taxon>Bacillota</taxon>
        <taxon>Clostridia</taxon>
        <taxon>Halanaerobiales</taxon>
        <taxon>Halarsenatibacteraceae</taxon>
        <taxon>Halarsenatibacter</taxon>
    </lineage>
</organism>
<dbReference type="OrthoDB" id="7107882at2"/>
<reference evidence="1 2" key="1">
    <citation type="submission" date="2016-10" db="EMBL/GenBank/DDBJ databases">
        <authorList>
            <person name="de Groot N.N."/>
        </authorList>
    </citation>
    <scope>NUCLEOTIDE SEQUENCE [LARGE SCALE GENOMIC DNA]</scope>
    <source>
        <strain evidence="1 2">SLAS-1</strain>
    </source>
</reference>
<dbReference type="AlphaFoldDB" id="A0A1G9RXN2"/>
<proteinExistence type="predicted"/>
<gene>
    <name evidence="1" type="ORF">SAMN04488692_12438</name>
</gene>
<protein>
    <submittedName>
        <fullName evidence="1">Uncharacterized protein</fullName>
    </submittedName>
</protein>
<name>A0A1G9RXN2_9FIRM</name>
<sequence>MARVKVLNEVKSSEIFENVGSWDLCLQEVLYVYDEGNPEEGFRFIYRKENGNLQAARGQARIPSLDKAEKLIEEARNRGWGNNKY</sequence>
<accession>A0A1G9RXN2</accession>